<evidence type="ECO:0000313" key="5">
    <source>
        <dbReference type="RefSeq" id="XP_011291634.1"/>
    </source>
</evidence>
<dbReference type="RefSeq" id="XP_011291634.1">
    <property type="nucleotide sequence ID" value="XM_011293332.1"/>
</dbReference>
<reference evidence="3" key="1">
    <citation type="submission" date="2020-05" db="UniProtKB">
        <authorList>
            <consortium name="EnsemblMetazoa"/>
        </authorList>
    </citation>
    <scope>IDENTIFICATION</scope>
    <source>
        <strain evidence="3">Aabys</strain>
    </source>
</reference>
<feature type="compositionally biased region" description="Low complexity" evidence="1">
    <location>
        <begin position="29"/>
        <end position="53"/>
    </location>
</feature>
<evidence type="ECO:0000256" key="1">
    <source>
        <dbReference type="SAM" id="MobiDB-lite"/>
    </source>
</evidence>
<keyword evidence="4" id="KW-1185">Reference proteome</keyword>
<evidence type="ECO:0000313" key="3">
    <source>
        <dbReference type="EnsemblMetazoa" id="MDOA015852-PA"/>
    </source>
</evidence>
<dbReference type="Proteomes" id="UP001652621">
    <property type="component" value="Unplaced"/>
</dbReference>
<sequence>MKRFLLAAVLLTASSFVRSDVSELYLPPHHGSSHSNHGSSHSSHGSSHSNHGSTPSKHFLPPATSYGVPSAITSSSHGASHGGSYADGLSSGGSAPAVVTHVHNGGHSVVYVGTNHGHEGAGSSHYNHYAAPASASDSYQPNYEEDHSHHHQSHGDHSQYHQDGQASQVAASSNVAPQTVAAPAVQLVAQAAYPQPSGISAFSYIIPTFSYFVPAQIQSQLATAASTLTSQTSGQIELGGAKYATNGGYAHKK</sequence>
<dbReference type="VEuPathDB" id="VectorBase:MDOA015852"/>
<proteinExistence type="predicted"/>
<accession>A0A1I8NIT4</accession>
<keyword evidence="2" id="KW-0732">Signal</keyword>
<reference evidence="5" key="2">
    <citation type="submission" date="2025-04" db="UniProtKB">
        <authorList>
            <consortium name="RefSeq"/>
        </authorList>
    </citation>
    <scope>IDENTIFICATION</scope>
    <source>
        <strain evidence="5">Aabys</strain>
    </source>
</reference>
<evidence type="ECO:0000256" key="2">
    <source>
        <dbReference type="SAM" id="SignalP"/>
    </source>
</evidence>
<feature type="chain" id="PRO_5044561807" evidence="2">
    <location>
        <begin position="20"/>
        <end position="253"/>
    </location>
</feature>
<feature type="signal peptide" evidence="2">
    <location>
        <begin position="1"/>
        <end position="19"/>
    </location>
</feature>
<name>A0A1I8NIT4_MUSDO</name>
<feature type="compositionally biased region" description="Low complexity" evidence="1">
    <location>
        <begin position="74"/>
        <end position="84"/>
    </location>
</feature>
<feature type="region of interest" description="Disordered" evidence="1">
    <location>
        <begin position="28"/>
        <end position="90"/>
    </location>
</feature>
<feature type="region of interest" description="Disordered" evidence="1">
    <location>
        <begin position="122"/>
        <end position="174"/>
    </location>
</feature>
<dbReference type="GeneID" id="105261694"/>
<evidence type="ECO:0000313" key="4">
    <source>
        <dbReference type="Proteomes" id="UP001652621"/>
    </source>
</evidence>
<feature type="compositionally biased region" description="Basic and acidic residues" evidence="1">
    <location>
        <begin position="144"/>
        <end position="160"/>
    </location>
</feature>
<gene>
    <name evidence="3" type="primary">105261694</name>
    <name evidence="5" type="synonym">LOC105261694</name>
</gene>
<organism evidence="3">
    <name type="scientific">Musca domestica</name>
    <name type="common">House fly</name>
    <dbReference type="NCBI Taxonomy" id="7370"/>
    <lineage>
        <taxon>Eukaryota</taxon>
        <taxon>Metazoa</taxon>
        <taxon>Ecdysozoa</taxon>
        <taxon>Arthropoda</taxon>
        <taxon>Hexapoda</taxon>
        <taxon>Insecta</taxon>
        <taxon>Pterygota</taxon>
        <taxon>Neoptera</taxon>
        <taxon>Endopterygota</taxon>
        <taxon>Diptera</taxon>
        <taxon>Brachycera</taxon>
        <taxon>Muscomorpha</taxon>
        <taxon>Muscoidea</taxon>
        <taxon>Muscidae</taxon>
        <taxon>Musca</taxon>
    </lineage>
</organism>
<feature type="compositionally biased region" description="Low complexity" evidence="1">
    <location>
        <begin position="161"/>
        <end position="174"/>
    </location>
</feature>
<dbReference type="KEGG" id="mde:105261694"/>
<dbReference type="VEuPathDB" id="VectorBase:MDOMA2_002041"/>
<dbReference type="AlphaFoldDB" id="A0A1I8NIT4"/>
<dbReference type="EnsemblMetazoa" id="MDOA015852-RA">
    <property type="protein sequence ID" value="MDOA015852-PA"/>
    <property type="gene ID" value="MDOA015852"/>
</dbReference>
<protein>
    <submittedName>
        <fullName evidence="5">Protein roadkill</fullName>
    </submittedName>
</protein>